<dbReference type="Proteomes" id="UP000179807">
    <property type="component" value="Unassembled WGS sequence"/>
</dbReference>
<comment type="caution">
    <text evidence="1">The sequence shown here is derived from an EMBL/GenBank/DDBJ whole genome shotgun (WGS) entry which is preliminary data.</text>
</comment>
<organism evidence="1 2">
    <name type="scientific">Tritrichomonas foetus</name>
    <dbReference type="NCBI Taxonomy" id="1144522"/>
    <lineage>
        <taxon>Eukaryota</taxon>
        <taxon>Metamonada</taxon>
        <taxon>Parabasalia</taxon>
        <taxon>Tritrichomonadida</taxon>
        <taxon>Tritrichomonadidae</taxon>
        <taxon>Tritrichomonas</taxon>
    </lineage>
</organism>
<sequence>MNIKNPKTEILSIDRKEVLLDEFRKDISLEEYYEDCSQKEQIIIDNYFTYRDFLFSGLMPGMDENGDVIELDQNTIDQITHALYVINQVFYDNIELLIEKYFEDDVINVILDIYLASQYESVNTQCLANICDYLTFNGDSKIFCSDFFIDKLTGSLFSPVESLMNLSRATLCNLLQYEDFFARKEPEFWFNEYKEIDEDFMKNQNDPITNVHFLYSLIKRYPDDDYLLSHIQLCTSLFEEYFIPGGSVNENVPYFCVKIFWITLSTDFSSESEPQFSNEQNQFANIQHQISKEQYNSKLARILPLFTEDLLSNLVTFLGIQAYAPTVALILDKLFAYGVEIGPVFQENLHFILRSPVGEDNVKVTLLNLIRKCIISHAWYPTDDYIQDFLNIADTGKYNERKSAISVLCQLNIESIPENDFAYQIFLNMLLSDDTLMLDLIKLIRNLLYFHDNFKFYLLNHQDEMERLHSLILDPKMIDDVENREISESIDIIMKTATNIMNNTED</sequence>
<evidence type="ECO:0000313" key="2">
    <source>
        <dbReference type="Proteomes" id="UP000179807"/>
    </source>
</evidence>
<keyword evidence="2" id="KW-1185">Reference proteome</keyword>
<proteinExistence type="predicted"/>
<evidence type="ECO:0000313" key="1">
    <source>
        <dbReference type="EMBL" id="OHT08019.1"/>
    </source>
</evidence>
<reference evidence="1" key="1">
    <citation type="submission" date="2016-10" db="EMBL/GenBank/DDBJ databases">
        <authorList>
            <person name="Benchimol M."/>
            <person name="Almeida L.G."/>
            <person name="Vasconcelos A.T."/>
            <person name="Perreira-Neves A."/>
            <person name="Rosa I.A."/>
            <person name="Tasca T."/>
            <person name="Bogo M.R."/>
            <person name="de Souza W."/>
        </authorList>
    </citation>
    <scope>NUCLEOTIDE SEQUENCE [LARGE SCALE GENOMIC DNA]</scope>
    <source>
        <strain evidence="1">K</strain>
    </source>
</reference>
<gene>
    <name evidence="1" type="ORF">TRFO_23644</name>
</gene>
<name>A0A1J4K9W5_9EUKA</name>
<accession>A0A1J4K9W5</accession>
<dbReference type="RefSeq" id="XP_068361155.1">
    <property type="nucleotide sequence ID" value="XM_068503273.1"/>
</dbReference>
<dbReference type="GeneID" id="94837977"/>
<dbReference type="EMBL" id="MLAK01000680">
    <property type="protein sequence ID" value="OHT08019.1"/>
    <property type="molecule type" value="Genomic_DNA"/>
</dbReference>
<dbReference type="AlphaFoldDB" id="A0A1J4K9W5"/>
<protein>
    <submittedName>
        <fullName evidence="1">Uncharacterized protein</fullName>
    </submittedName>
</protein>
<dbReference type="VEuPathDB" id="TrichDB:TRFO_23644"/>